<evidence type="ECO:0000256" key="7">
    <source>
        <dbReference type="SAM" id="Coils"/>
    </source>
</evidence>
<dbReference type="InterPro" id="IPR001752">
    <property type="entry name" value="Kinesin_motor_dom"/>
</dbReference>
<keyword evidence="6" id="KW-0493">Microtubule</keyword>
<keyword evidence="5 6" id="KW-0505">Motor protein</keyword>
<evidence type="ECO:0000256" key="4">
    <source>
        <dbReference type="ARBA" id="ARBA00023212"/>
    </source>
</evidence>
<feature type="domain" description="Kinesin motor" evidence="9">
    <location>
        <begin position="1"/>
        <end position="336"/>
    </location>
</feature>
<sequence length="628" mass="68650">MPRMPPTGRLMPPGGVGAGNVFAEGQEHGEEPYCHEVRRAGQVRLFSFHAVLGPETSQEEVFEACRVERLVNMAVQGCSCAVFAFGQTGSGKTYTVTGPHSEVLGGPQEPVSHGLIQRCLAHLLGQVQLRSTDGGGVTLSTSYLEIYNEQVWDLLDPQPRRPLAVRGSRTRGFHVENLSVAEFCSLDEFTKLLEEGLRNRHTSSHRQNERSSRGHAILTVHIRTTVTSADGGVATQGKLSLVDLAGSERGRDTELQEETSNINRSLLSLGKCIAALVDAKGRDRHIPYRDSKLTKLLSDSLGGTGVTLMIACVSPTAACLPETLNTLYYSSRAKRIRARPAANRDQRDKLVHSLQREVQLLSAENLLLRQRLSSLQEARRRELEAKDPGSSRPQSGECMWENSAANSTQTGGSSEPATVQRSEPRRPGSSSSCSEACLLQGPGRETDKLQTPLADASPASLPRPGEAPTALTTSLPSCHYSEPPRLPEPCCPCHWHPLLSCPTHCALQGALPPLWRDRRSNETDPRPVPLRRTKQCMGYTEWFQEAGGSSDQRARPVGPRPLMSQHRVVPSAPPLPISPAPFSSCSEGAGRKAHQRPMRTKYKEGGGLNIWMDTDHINMSDLHVWVKS</sequence>
<organism evidence="10 11">
    <name type="scientific">Aldrovandia affinis</name>
    <dbReference type="NCBI Taxonomy" id="143900"/>
    <lineage>
        <taxon>Eukaryota</taxon>
        <taxon>Metazoa</taxon>
        <taxon>Chordata</taxon>
        <taxon>Craniata</taxon>
        <taxon>Vertebrata</taxon>
        <taxon>Euteleostomi</taxon>
        <taxon>Actinopterygii</taxon>
        <taxon>Neopterygii</taxon>
        <taxon>Teleostei</taxon>
        <taxon>Notacanthiformes</taxon>
        <taxon>Halosauridae</taxon>
        <taxon>Aldrovandia</taxon>
    </lineage>
</organism>
<dbReference type="InterPro" id="IPR036961">
    <property type="entry name" value="Kinesin_motor_dom_sf"/>
</dbReference>
<dbReference type="Pfam" id="PF00225">
    <property type="entry name" value="Kinesin"/>
    <property type="match status" value="1"/>
</dbReference>
<keyword evidence="11" id="KW-1185">Reference proteome</keyword>
<keyword evidence="4" id="KW-0206">Cytoskeleton</keyword>
<protein>
    <recommendedName>
        <fullName evidence="6">Kinesin-like protein</fullName>
    </recommendedName>
</protein>
<dbReference type="PROSITE" id="PS00411">
    <property type="entry name" value="KINESIN_MOTOR_1"/>
    <property type="match status" value="1"/>
</dbReference>
<feature type="compositionally biased region" description="Basic and acidic residues" evidence="8">
    <location>
        <begin position="379"/>
        <end position="389"/>
    </location>
</feature>
<keyword evidence="4" id="KW-0963">Cytoplasm</keyword>
<dbReference type="GO" id="GO:0005875">
    <property type="term" value="C:microtubule associated complex"/>
    <property type="evidence" value="ECO:0007669"/>
    <property type="project" value="TreeGrafter"/>
</dbReference>
<keyword evidence="7" id="KW-0175">Coiled coil</keyword>
<evidence type="ECO:0000256" key="2">
    <source>
        <dbReference type="ARBA" id="ARBA00022741"/>
    </source>
</evidence>
<dbReference type="EMBL" id="JAINUG010000347">
    <property type="protein sequence ID" value="KAJ8377578.1"/>
    <property type="molecule type" value="Genomic_DNA"/>
</dbReference>
<feature type="binding site" evidence="5">
    <location>
        <begin position="86"/>
        <end position="93"/>
    </location>
    <ligand>
        <name>ATP</name>
        <dbReference type="ChEBI" id="CHEBI:30616"/>
    </ligand>
</feature>
<feature type="region of interest" description="Disordered" evidence="8">
    <location>
        <begin position="379"/>
        <end position="398"/>
    </location>
</feature>
<comment type="caution">
    <text evidence="10">The sequence shown here is derived from an EMBL/GenBank/DDBJ whole genome shotgun (WGS) entry which is preliminary data.</text>
</comment>
<dbReference type="GO" id="GO:0051231">
    <property type="term" value="P:spindle elongation"/>
    <property type="evidence" value="ECO:0007669"/>
    <property type="project" value="TreeGrafter"/>
</dbReference>
<reference evidence="10" key="1">
    <citation type="journal article" date="2023" name="Science">
        <title>Genome structures resolve the early diversification of teleost fishes.</title>
        <authorList>
            <person name="Parey E."/>
            <person name="Louis A."/>
            <person name="Montfort J."/>
            <person name="Bouchez O."/>
            <person name="Roques C."/>
            <person name="Iampietro C."/>
            <person name="Lluch J."/>
            <person name="Castinel A."/>
            <person name="Donnadieu C."/>
            <person name="Desvignes T."/>
            <person name="Floi Bucao C."/>
            <person name="Jouanno E."/>
            <person name="Wen M."/>
            <person name="Mejri S."/>
            <person name="Dirks R."/>
            <person name="Jansen H."/>
            <person name="Henkel C."/>
            <person name="Chen W.J."/>
            <person name="Zahm M."/>
            <person name="Cabau C."/>
            <person name="Klopp C."/>
            <person name="Thompson A.W."/>
            <person name="Robinson-Rechavi M."/>
            <person name="Braasch I."/>
            <person name="Lecointre G."/>
            <person name="Bobe J."/>
            <person name="Postlethwait J.H."/>
            <person name="Berthelot C."/>
            <person name="Roest Crollius H."/>
            <person name="Guiguen Y."/>
        </authorList>
    </citation>
    <scope>NUCLEOTIDE SEQUENCE</scope>
    <source>
        <strain evidence="10">NC1722</strain>
    </source>
</reference>
<evidence type="ECO:0000313" key="11">
    <source>
        <dbReference type="Proteomes" id="UP001221898"/>
    </source>
</evidence>
<comment type="similarity">
    <text evidence="5 6">Belongs to the TRAFAC class myosin-kinesin ATPase superfamily. Kinesin family.</text>
</comment>
<dbReference type="GO" id="GO:0007018">
    <property type="term" value="P:microtubule-based movement"/>
    <property type="evidence" value="ECO:0007669"/>
    <property type="project" value="InterPro"/>
</dbReference>
<dbReference type="GO" id="GO:0007052">
    <property type="term" value="P:mitotic spindle organization"/>
    <property type="evidence" value="ECO:0007669"/>
    <property type="project" value="TreeGrafter"/>
</dbReference>
<dbReference type="GO" id="GO:0008017">
    <property type="term" value="F:microtubule binding"/>
    <property type="evidence" value="ECO:0007669"/>
    <property type="project" value="InterPro"/>
</dbReference>
<dbReference type="GO" id="GO:0005524">
    <property type="term" value="F:ATP binding"/>
    <property type="evidence" value="ECO:0007669"/>
    <property type="project" value="UniProtKB-UniRule"/>
</dbReference>
<dbReference type="InterPro" id="IPR027640">
    <property type="entry name" value="Kinesin-like_fam"/>
</dbReference>
<evidence type="ECO:0000259" key="9">
    <source>
        <dbReference type="PROSITE" id="PS50067"/>
    </source>
</evidence>
<dbReference type="InterPro" id="IPR019821">
    <property type="entry name" value="Kinesin_motor_CS"/>
</dbReference>
<keyword evidence="2 5" id="KW-0547">Nucleotide-binding</keyword>
<dbReference type="Gene3D" id="3.40.850.10">
    <property type="entry name" value="Kinesin motor domain"/>
    <property type="match status" value="1"/>
</dbReference>
<keyword evidence="3 5" id="KW-0067">ATP-binding</keyword>
<proteinExistence type="inferred from homology"/>
<gene>
    <name evidence="10" type="ORF">AAFF_G00255960</name>
</gene>
<dbReference type="PANTHER" id="PTHR47969">
    <property type="entry name" value="CHROMOSOME-ASSOCIATED KINESIN KIF4A-RELATED"/>
    <property type="match status" value="1"/>
</dbReference>
<dbReference type="PROSITE" id="PS50067">
    <property type="entry name" value="KINESIN_MOTOR_2"/>
    <property type="match status" value="1"/>
</dbReference>
<dbReference type="GO" id="GO:0003777">
    <property type="term" value="F:microtubule motor activity"/>
    <property type="evidence" value="ECO:0007669"/>
    <property type="project" value="InterPro"/>
</dbReference>
<comment type="subcellular location">
    <subcellularLocation>
        <location evidence="1">Cytoplasm</location>
        <location evidence="1">Cytoskeleton</location>
    </subcellularLocation>
</comment>
<dbReference type="InterPro" id="IPR027417">
    <property type="entry name" value="P-loop_NTPase"/>
</dbReference>
<feature type="coiled-coil region" evidence="7">
    <location>
        <begin position="351"/>
        <end position="378"/>
    </location>
</feature>
<name>A0AAD7RCI8_9TELE</name>
<dbReference type="Proteomes" id="UP001221898">
    <property type="component" value="Unassembled WGS sequence"/>
</dbReference>
<dbReference type="SMART" id="SM00129">
    <property type="entry name" value="KISc"/>
    <property type="match status" value="1"/>
</dbReference>
<evidence type="ECO:0000256" key="5">
    <source>
        <dbReference type="PROSITE-ProRule" id="PRU00283"/>
    </source>
</evidence>
<dbReference type="SUPFAM" id="SSF52540">
    <property type="entry name" value="P-loop containing nucleoside triphosphate hydrolases"/>
    <property type="match status" value="1"/>
</dbReference>
<feature type="compositionally biased region" description="Polar residues" evidence="8">
    <location>
        <begin position="404"/>
        <end position="420"/>
    </location>
</feature>
<evidence type="ECO:0000256" key="1">
    <source>
        <dbReference type="ARBA" id="ARBA00004245"/>
    </source>
</evidence>
<accession>A0AAD7RCI8</accession>
<evidence type="ECO:0000256" key="3">
    <source>
        <dbReference type="ARBA" id="ARBA00022840"/>
    </source>
</evidence>
<evidence type="ECO:0000313" key="10">
    <source>
        <dbReference type="EMBL" id="KAJ8377578.1"/>
    </source>
</evidence>
<dbReference type="GO" id="GO:0005874">
    <property type="term" value="C:microtubule"/>
    <property type="evidence" value="ECO:0007669"/>
    <property type="project" value="UniProtKB-KW"/>
</dbReference>
<feature type="region of interest" description="Disordered" evidence="8">
    <location>
        <begin position="404"/>
        <end position="470"/>
    </location>
</feature>
<evidence type="ECO:0000256" key="6">
    <source>
        <dbReference type="RuleBase" id="RU000394"/>
    </source>
</evidence>
<evidence type="ECO:0000256" key="8">
    <source>
        <dbReference type="SAM" id="MobiDB-lite"/>
    </source>
</evidence>
<dbReference type="AlphaFoldDB" id="A0AAD7RCI8"/>
<dbReference type="CDD" id="cd00106">
    <property type="entry name" value="KISc"/>
    <property type="match status" value="1"/>
</dbReference>
<dbReference type="PANTHER" id="PTHR47969:SF33">
    <property type="entry name" value="KINESIN-LIKE PROTEIN"/>
    <property type="match status" value="1"/>
</dbReference>
<dbReference type="PRINTS" id="PR00380">
    <property type="entry name" value="KINESINHEAVY"/>
</dbReference>